<keyword evidence="4 9" id="KW-0808">Transferase</keyword>
<sequence length="489" mass="55805">MWQRFIEIYNRMKLKYGRLIQSPLFGKSLIVVSLSNGLNVTIFEYCIGTMSTPLINEIFPDITLTVDLTKFQHGDNVSGILDDYCLEKSKGMCCEFKGSFEEVEDVFWKLSVVKRSTDLRHQTRDHQDHSSPTQIEPVEVIEAVMDYIKLKYQQELDRTVGNDVYIKSRANNKISFHLHSGRDMTRCLFARERFITFYQKIATELNETVFDIDPMLIAMERKRIDRELPKLLINSDSRRHTSSCVSVTGSNADRLRCEYFLKSGATISHNPTTQHRSSEREQQSQTTVNAASSSSTTQDQPMEKEDCPICLDTIKETEKETLRRCKHSFCRGCLSRAFELKPACPICGILYGSLKGTQPDKGTMEFSYNGTPLPGNYRYGSIIIRYNIPSGIQGEEHPNPGKRYEGAARTAFLPDSPEGKKVLQLLQKAFEQRLIFTIGQSSTSGRSNVVTWNDIHHKTSRDGGPTNYGYPDPDYLDRVQEELKVKGIY</sequence>
<comment type="subcellular location">
    <subcellularLocation>
        <location evidence="9">Cytoplasm</location>
    </subcellularLocation>
</comment>
<accession>A0AAD7SP15</accession>
<evidence type="ECO:0000256" key="2">
    <source>
        <dbReference type="ARBA" id="ARBA00004906"/>
    </source>
</evidence>
<dbReference type="CDD" id="cd09633">
    <property type="entry name" value="Deltex_C"/>
    <property type="match status" value="1"/>
</dbReference>
<dbReference type="Pfam" id="PF13639">
    <property type="entry name" value="zf-RING_2"/>
    <property type="match status" value="1"/>
</dbReference>
<dbReference type="InterPro" id="IPR013083">
    <property type="entry name" value="Znf_RING/FYVE/PHD"/>
</dbReference>
<proteinExistence type="inferred from homology"/>
<evidence type="ECO:0000256" key="10">
    <source>
        <dbReference type="SAM" id="MobiDB-lite"/>
    </source>
</evidence>
<keyword evidence="13" id="KW-1185">Reference proteome</keyword>
<evidence type="ECO:0000256" key="5">
    <source>
        <dbReference type="ARBA" id="ARBA00022723"/>
    </source>
</evidence>
<feature type="domain" description="RING-type" evidence="11">
    <location>
        <begin position="307"/>
        <end position="347"/>
    </location>
</feature>
<dbReference type="EMBL" id="JAINUG010000047">
    <property type="protein sequence ID" value="KAJ8405547.1"/>
    <property type="molecule type" value="Genomic_DNA"/>
</dbReference>
<dbReference type="GO" id="GO:0007219">
    <property type="term" value="P:Notch signaling pathway"/>
    <property type="evidence" value="ECO:0007669"/>
    <property type="project" value="InterPro"/>
</dbReference>
<dbReference type="GO" id="GO:0008270">
    <property type="term" value="F:zinc ion binding"/>
    <property type="evidence" value="ECO:0007669"/>
    <property type="project" value="UniProtKB-KW"/>
</dbReference>
<dbReference type="EC" id="2.3.2.27" evidence="9"/>
<dbReference type="InterPro" id="IPR017907">
    <property type="entry name" value="Znf_RING_CS"/>
</dbReference>
<dbReference type="PROSITE" id="PS00518">
    <property type="entry name" value="ZF_RING_1"/>
    <property type="match status" value="1"/>
</dbReference>
<comment type="pathway">
    <text evidence="2 9">Protein modification; protein ubiquitination.</text>
</comment>
<dbReference type="InterPro" id="IPR001841">
    <property type="entry name" value="Znf_RING"/>
</dbReference>
<name>A0AAD7SP15_9TELE</name>
<dbReference type="Pfam" id="PF18102">
    <property type="entry name" value="DTC"/>
    <property type="match status" value="1"/>
</dbReference>
<evidence type="ECO:0000313" key="12">
    <source>
        <dbReference type="EMBL" id="KAJ8405547.1"/>
    </source>
</evidence>
<dbReference type="PROSITE" id="PS50089">
    <property type="entry name" value="ZF_RING_2"/>
    <property type="match status" value="1"/>
</dbReference>
<comment type="caution">
    <text evidence="12">The sequence shown here is derived from an EMBL/GenBank/DDBJ whole genome shotgun (WGS) entry which is preliminary data.</text>
</comment>
<keyword evidence="6 8" id="KW-0863">Zinc-finger</keyword>
<dbReference type="Proteomes" id="UP001221898">
    <property type="component" value="Unassembled WGS sequence"/>
</dbReference>
<evidence type="ECO:0000256" key="4">
    <source>
        <dbReference type="ARBA" id="ARBA00022679"/>
    </source>
</evidence>
<reference evidence="12" key="1">
    <citation type="journal article" date="2023" name="Science">
        <title>Genome structures resolve the early diversification of teleost fishes.</title>
        <authorList>
            <person name="Parey E."/>
            <person name="Louis A."/>
            <person name="Montfort J."/>
            <person name="Bouchez O."/>
            <person name="Roques C."/>
            <person name="Iampietro C."/>
            <person name="Lluch J."/>
            <person name="Castinel A."/>
            <person name="Donnadieu C."/>
            <person name="Desvignes T."/>
            <person name="Floi Bucao C."/>
            <person name="Jouanno E."/>
            <person name="Wen M."/>
            <person name="Mejri S."/>
            <person name="Dirks R."/>
            <person name="Jansen H."/>
            <person name="Henkel C."/>
            <person name="Chen W.J."/>
            <person name="Zahm M."/>
            <person name="Cabau C."/>
            <person name="Klopp C."/>
            <person name="Thompson A.W."/>
            <person name="Robinson-Rechavi M."/>
            <person name="Braasch I."/>
            <person name="Lecointre G."/>
            <person name="Bobe J."/>
            <person name="Postlethwait J.H."/>
            <person name="Berthelot C."/>
            <person name="Roest Crollius H."/>
            <person name="Guiguen Y."/>
        </authorList>
    </citation>
    <scope>NUCLEOTIDE SEQUENCE</scope>
    <source>
        <strain evidence="12">NC1722</strain>
    </source>
</reference>
<feature type="region of interest" description="Disordered" evidence="10">
    <location>
        <begin position="268"/>
        <end position="303"/>
    </location>
</feature>
<keyword evidence="9" id="KW-0963">Cytoplasm</keyword>
<comment type="similarity">
    <text evidence="3 9">Belongs to the Deltex family.</text>
</comment>
<evidence type="ECO:0000256" key="8">
    <source>
        <dbReference type="PROSITE-ProRule" id="PRU00175"/>
    </source>
</evidence>
<dbReference type="InterPro" id="IPR039398">
    <property type="entry name" value="Deltex_fam"/>
</dbReference>
<dbReference type="GO" id="GO:0016567">
    <property type="term" value="P:protein ubiquitination"/>
    <property type="evidence" value="ECO:0007669"/>
    <property type="project" value="UniProtKB-UniRule"/>
</dbReference>
<dbReference type="AlphaFoldDB" id="A0AAD7SP15"/>
<dbReference type="SMART" id="SM00184">
    <property type="entry name" value="RING"/>
    <property type="match status" value="1"/>
</dbReference>
<dbReference type="Gene3D" id="3.30.40.10">
    <property type="entry name" value="Zinc/RING finger domain, C3HC4 (zinc finger)"/>
    <property type="match status" value="1"/>
</dbReference>
<gene>
    <name evidence="12" type="ORF">AAFF_G00315270</name>
</gene>
<dbReference type="GO" id="GO:0061630">
    <property type="term" value="F:ubiquitin protein ligase activity"/>
    <property type="evidence" value="ECO:0007669"/>
    <property type="project" value="UniProtKB-UniRule"/>
</dbReference>
<evidence type="ECO:0000256" key="6">
    <source>
        <dbReference type="ARBA" id="ARBA00022771"/>
    </source>
</evidence>
<evidence type="ECO:0000313" key="13">
    <source>
        <dbReference type="Proteomes" id="UP001221898"/>
    </source>
</evidence>
<dbReference type="GO" id="GO:0005737">
    <property type="term" value="C:cytoplasm"/>
    <property type="evidence" value="ECO:0007669"/>
    <property type="project" value="UniProtKB-SubCell"/>
</dbReference>
<keyword evidence="7 9" id="KW-0862">Zinc</keyword>
<dbReference type="PANTHER" id="PTHR12622">
    <property type="entry name" value="DELTEX-RELATED"/>
    <property type="match status" value="1"/>
</dbReference>
<feature type="compositionally biased region" description="Low complexity" evidence="10">
    <location>
        <begin position="283"/>
        <end position="298"/>
    </location>
</feature>
<comment type="catalytic activity">
    <reaction evidence="1 9">
        <text>S-ubiquitinyl-[E2 ubiquitin-conjugating enzyme]-L-cysteine + [acceptor protein]-L-lysine = [E2 ubiquitin-conjugating enzyme]-L-cysteine + N(6)-ubiquitinyl-[acceptor protein]-L-lysine.</text>
        <dbReference type="EC" id="2.3.2.27"/>
    </reaction>
</comment>
<dbReference type="Gene3D" id="3.30.390.130">
    <property type="match status" value="1"/>
</dbReference>
<protein>
    <recommendedName>
        <fullName evidence="9">E3 ubiquitin-protein ligase</fullName>
        <ecNumber evidence="9">2.3.2.27</ecNumber>
    </recommendedName>
</protein>
<dbReference type="SUPFAM" id="SSF57850">
    <property type="entry name" value="RING/U-box"/>
    <property type="match status" value="1"/>
</dbReference>
<evidence type="ECO:0000256" key="1">
    <source>
        <dbReference type="ARBA" id="ARBA00000900"/>
    </source>
</evidence>
<keyword evidence="5 9" id="KW-0479">Metal-binding</keyword>
<dbReference type="InterPro" id="IPR039396">
    <property type="entry name" value="Deltex_C"/>
</dbReference>
<organism evidence="12 13">
    <name type="scientific">Aldrovandia affinis</name>
    <dbReference type="NCBI Taxonomy" id="143900"/>
    <lineage>
        <taxon>Eukaryota</taxon>
        <taxon>Metazoa</taxon>
        <taxon>Chordata</taxon>
        <taxon>Craniata</taxon>
        <taxon>Vertebrata</taxon>
        <taxon>Euteleostomi</taxon>
        <taxon>Actinopterygii</taxon>
        <taxon>Neopterygii</taxon>
        <taxon>Teleostei</taxon>
        <taxon>Notacanthiformes</taxon>
        <taxon>Halosauridae</taxon>
        <taxon>Aldrovandia</taxon>
    </lineage>
</organism>
<evidence type="ECO:0000256" key="9">
    <source>
        <dbReference type="RuleBase" id="RU367105"/>
    </source>
</evidence>
<evidence type="ECO:0000259" key="11">
    <source>
        <dbReference type="PROSITE" id="PS50089"/>
    </source>
</evidence>
<evidence type="ECO:0000256" key="7">
    <source>
        <dbReference type="ARBA" id="ARBA00022833"/>
    </source>
</evidence>
<dbReference type="InterPro" id="IPR039399">
    <property type="entry name" value="Deltex_C_sf"/>
</dbReference>
<evidence type="ECO:0000256" key="3">
    <source>
        <dbReference type="ARBA" id="ARBA00009413"/>
    </source>
</evidence>